<dbReference type="InterPro" id="IPR027443">
    <property type="entry name" value="IPNS-like_sf"/>
</dbReference>
<evidence type="ECO:0000256" key="3">
    <source>
        <dbReference type="ARBA" id="ARBA00023002"/>
    </source>
</evidence>
<dbReference type="Proteomes" id="UP001141552">
    <property type="component" value="Unassembled WGS sequence"/>
</dbReference>
<dbReference type="GO" id="GO:0046872">
    <property type="term" value="F:metal ion binding"/>
    <property type="evidence" value="ECO:0007669"/>
    <property type="project" value="UniProtKB-KW"/>
</dbReference>
<feature type="non-terminal residue" evidence="6">
    <location>
        <position position="1"/>
    </location>
</feature>
<dbReference type="InterPro" id="IPR044861">
    <property type="entry name" value="IPNS-like_FE2OG_OXY"/>
</dbReference>
<dbReference type="PANTHER" id="PTHR10209">
    <property type="entry name" value="OXIDOREDUCTASE, 2OG-FE II OXYGENASE FAMILY PROTEIN"/>
    <property type="match status" value="1"/>
</dbReference>
<comment type="similarity">
    <text evidence="1">Belongs to the iron/ascorbate-dependent oxidoreductase family.</text>
</comment>
<gene>
    <name evidence="6" type="ORF">Tsubulata_027210</name>
</gene>
<dbReference type="OrthoDB" id="288590at2759"/>
<evidence type="ECO:0000259" key="5">
    <source>
        <dbReference type="PROSITE" id="PS51471"/>
    </source>
</evidence>
<sequence>MATASAASTGTVTGDIQEYDRLRELKEFDATKMGVKGLVDAGIATIPRFFIHQNEAQPSHPKTARSGVEGSITIPIIDLSGVESSDKRPAIVEQVSSASREFGFFQISHWELWMQQLQLSRPSMSSPRMYHREPAVAYFSNLDLFLSKAANWRDTLQIRLGSQLPSIEEIPEICRLQVLEWDIQCRRVAELAMGLLCEGLGFREGKLKKLTCLEGRAMVGHYYPQCPQPNLTAGTSPHTDPSVLTVLLQDHIGGLQVKYGEDQWVDVNPVTGALVINIGELLQIISNNAYKSVEHRVLANSSDEPRVSIAIFFNPGEKENFYGPLPELVASDKPALYRKFTLAEFLGRFFAQDVTDVQDYDRLKELKEFDATKMGVKGLVDAGITTIPRIFINKTEAQPSDHRNAIAAAGGEASVTVPVIDLSGVESSSGDKRAAIVEQVSRASREFGFFQVVNHGVPLEALEGALAAIKAFHEQPAHVKAQFYHREYKPAVAFRSNLHLFLHKAANWRDTLQIRLGSQLPSIEEIPEICRLQVLEWDIQCRRVAELAMGLLCEGLGVEEGKLKEMTCLEGRVMVGHYYPHCPQPNLTSGTSSHTDPSVLTVLLQDHIGGLQVKYGGDQWVDVSPVTGAILINVGELLQIISNDAYKSVEHRVLANPSDEPRVSIAIFLNPNDREKLYGPLPELLASHNSAHYRQFTFTDFLGKFLAQELEGKPLSSYYKI</sequence>
<dbReference type="InterPro" id="IPR026992">
    <property type="entry name" value="DIOX_N"/>
</dbReference>
<keyword evidence="2" id="KW-0479">Metal-binding</keyword>
<dbReference type="Pfam" id="PF03171">
    <property type="entry name" value="2OG-FeII_Oxy"/>
    <property type="match status" value="2"/>
</dbReference>
<dbReference type="AlphaFoldDB" id="A0A9Q0FTB8"/>
<evidence type="ECO:0000313" key="6">
    <source>
        <dbReference type="EMBL" id="KAJ4837325.1"/>
    </source>
</evidence>
<evidence type="ECO:0000313" key="7">
    <source>
        <dbReference type="Proteomes" id="UP001141552"/>
    </source>
</evidence>
<dbReference type="PROSITE" id="PS51471">
    <property type="entry name" value="FE2OG_OXY"/>
    <property type="match status" value="2"/>
</dbReference>
<name>A0A9Q0FTB8_9ROSI</name>
<feature type="domain" description="Fe2OG dioxygenase" evidence="5">
    <location>
        <begin position="564"/>
        <end position="671"/>
    </location>
</feature>
<keyword evidence="4" id="KW-0408">Iron</keyword>
<protein>
    <recommendedName>
        <fullName evidence="5">Fe2OG dioxygenase domain-containing protein</fullName>
    </recommendedName>
</protein>
<keyword evidence="7" id="KW-1185">Reference proteome</keyword>
<dbReference type="GO" id="GO:0051213">
    <property type="term" value="F:dioxygenase activity"/>
    <property type="evidence" value="ECO:0007669"/>
    <property type="project" value="UniProtKB-ARBA"/>
</dbReference>
<reference evidence="6" key="2">
    <citation type="journal article" date="2023" name="Plants (Basel)">
        <title>Annotation of the Turnera subulata (Passifloraceae) Draft Genome Reveals the S-Locus Evolved after the Divergence of Turneroideae from Passifloroideae in a Stepwise Manner.</title>
        <authorList>
            <person name="Henning P.M."/>
            <person name="Roalson E.H."/>
            <person name="Mir W."/>
            <person name="McCubbin A.G."/>
            <person name="Shore J.S."/>
        </authorList>
    </citation>
    <scope>NUCLEOTIDE SEQUENCE</scope>
    <source>
        <strain evidence="6">F60SS</strain>
    </source>
</reference>
<organism evidence="6 7">
    <name type="scientific">Turnera subulata</name>
    <dbReference type="NCBI Taxonomy" id="218843"/>
    <lineage>
        <taxon>Eukaryota</taxon>
        <taxon>Viridiplantae</taxon>
        <taxon>Streptophyta</taxon>
        <taxon>Embryophyta</taxon>
        <taxon>Tracheophyta</taxon>
        <taxon>Spermatophyta</taxon>
        <taxon>Magnoliopsida</taxon>
        <taxon>eudicotyledons</taxon>
        <taxon>Gunneridae</taxon>
        <taxon>Pentapetalae</taxon>
        <taxon>rosids</taxon>
        <taxon>fabids</taxon>
        <taxon>Malpighiales</taxon>
        <taxon>Passifloraceae</taxon>
        <taxon>Turnera</taxon>
    </lineage>
</organism>
<dbReference type="Pfam" id="PF14226">
    <property type="entry name" value="DIOX_N"/>
    <property type="match status" value="1"/>
</dbReference>
<dbReference type="PANTHER" id="PTHR10209:SF751">
    <property type="entry name" value="OS06G0255100 PROTEIN"/>
    <property type="match status" value="1"/>
</dbReference>
<evidence type="ECO:0000256" key="4">
    <source>
        <dbReference type="ARBA" id="ARBA00023004"/>
    </source>
</evidence>
<comment type="caution">
    <text evidence="6">The sequence shown here is derived from an EMBL/GenBank/DDBJ whole genome shotgun (WGS) entry which is preliminary data.</text>
</comment>
<dbReference type="InterPro" id="IPR005123">
    <property type="entry name" value="Oxoglu/Fe-dep_dioxygenase_dom"/>
</dbReference>
<dbReference type="SUPFAM" id="SSF51197">
    <property type="entry name" value="Clavaminate synthase-like"/>
    <property type="match status" value="2"/>
</dbReference>
<reference evidence="6" key="1">
    <citation type="submission" date="2022-02" db="EMBL/GenBank/DDBJ databases">
        <authorList>
            <person name="Henning P.M."/>
            <person name="McCubbin A.G."/>
            <person name="Shore J.S."/>
        </authorList>
    </citation>
    <scope>NUCLEOTIDE SEQUENCE</scope>
    <source>
        <strain evidence="6">F60SS</strain>
        <tissue evidence="6">Leaves</tissue>
    </source>
</reference>
<evidence type="ECO:0000256" key="1">
    <source>
        <dbReference type="ARBA" id="ARBA00008056"/>
    </source>
</evidence>
<dbReference type="FunFam" id="2.60.120.330:FF:000026">
    <property type="entry name" value="DIBOA-glucoside dioxygenase BX6"/>
    <property type="match status" value="2"/>
</dbReference>
<evidence type="ECO:0000256" key="2">
    <source>
        <dbReference type="ARBA" id="ARBA00022723"/>
    </source>
</evidence>
<accession>A0A9Q0FTB8</accession>
<keyword evidence="3" id="KW-0560">Oxidoreductase</keyword>
<feature type="domain" description="Fe2OG dioxygenase" evidence="5">
    <location>
        <begin position="208"/>
        <end position="315"/>
    </location>
</feature>
<dbReference type="Gene3D" id="2.60.120.330">
    <property type="entry name" value="B-lactam Antibiotic, Isopenicillin N Synthase, Chain"/>
    <property type="match status" value="2"/>
</dbReference>
<dbReference type="EMBL" id="JAKUCV010003870">
    <property type="protein sequence ID" value="KAJ4837325.1"/>
    <property type="molecule type" value="Genomic_DNA"/>
</dbReference>
<proteinExistence type="inferred from homology"/>